<comment type="similarity">
    <text evidence="1">Belongs to the outer membrane porin (Opr) (TC 1.B.25) family.</text>
</comment>
<dbReference type="GO" id="GO:0016020">
    <property type="term" value="C:membrane"/>
    <property type="evidence" value="ECO:0007669"/>
    <property type="project" value="InterPro"/>
</dbReference>
<evidence type="ECO:0000256" key="1">
    <source>
        <dbReference type="ARBA" id="ARBA00009075"/>
    </source>
</evidence>
<evidence type="ECO:0000256" key="3">
    <source>
        <dbReference type="ARBA" id="ARBA00022729"/>
    </source>
</evidence>
<gene>
    <name evidence="5" type="ORF">PSE10A_53280</name>
</gene>
<evidence type="ECO:0000313" key="5">
    <source>
        <dbReference type="EMBL" id="GFZ62817.1"/>
    </source>
</evidence>
<name>A0A9P3AHZ9_PSEA0</name>
<dbReference type="RefSeq" id="WP_189659224.1">
    <property type="nucleotide sequence ID" value="NZ_BMZW01000052.1"/>
</dbReference>
<evidence type="ECO:0000313" key="6">
    <source>
        <dbReference type="Proteomes" id="UP000630864"/>
    </source>
</evidence>
<dbReference type="AlphaFoldDB" id="A0A9P3AHZ9"/>
<dbReference type="InterPro" id="IPR005318">
    <property type="entry name" value="OM_porin_bac"/>
</dbReference>
<proteinExistence type="inferred from homology"/>
<feature type="signal peptide" evidence="4">
    <location>
        <begin position="1"/>
        <end position="25"/>
    </location>
</feature>
<dbReference type="EMBL" id="BMZW01000052">
    <property type="protein sequence ID" value="GFZ62817.1"/>
    <property type="molecule type" value="Genomic_DNA"/>
</dbReference>
<feature type="chain" id="PRO_5040203945" evidence="4">
    <location>
        <begin position="26"/>
        <end position="437"/>
    </location>
</feature>
<dbReference type="InterPro" id="IPR023614">
    <property type="entry name" value="Porin_dom_sf"/>
</dbReference>
<evidence type="ECO:0000256" key="4">
    <source>
        <dbReference type="SAM" id="SignalP"/>
    </source>
</evidence>
<dbReference type="Gene3D" id="2.40.160.10">
    <property type="entry name" value="Porin"/>
    <property type="match status" value="1"/>
</dbReference>
<evidence type="ECO:0000256" key="2">
    <source>
        <dbReference type="ARBA" id="ARBA00022448"/>
    </source>
</evidence>
<dbReference type="Pfam" id="PF03573">
    <property type="entry name" value="OprD"/>
    <property type="match status" value="1"/>
</dbReference>
<keyword evidence="3 4" id="KW-0732">Signal</keyword>
<dbReference type="GO" id="GO:0015288">
    <property type="term" value="F:porin activity"/>
    <property type="evidence" value="ECO:0007669"/>
    <property type="project" value="TreeGrafter"/>
</dbReference>
<accession>A0A9P3AHZ9</accession>
<keyword evidence="2" id="KW-0813">Transport</keyword>
<reference evidence="5" key="1">
    <citation type="submission" date="2020-09" db="EMBL/GenBank/DDBJ databases">
        <title>Pseudomonas syringae pv. eriobotryae genome sequence causing loquat canker disease.</title>
        <authorList>
            <person name="Fukuda S."/>
            <person name="Tashiro H."/>
            <person name="Nagano Y."/>
        </authorList>
    </citation>
    <scope>NUCLEOTIDE SEQUENCE</scope>
    <source>
        <strain evidence="5">AM001</strain>
    </source>
</reference>
<protein>
    <submittedName>
        <fullName evidence="5">Porin</fullName>
    </submittedName>
</protein>
<organism evidence="5 6">
    <name type="scientific">Pseudomonas amygdali pv. eriobotryae</name>
    <dbReference type="NCBI Taxonomy" id="129137"/>
    <lineage>
        <taxon>Bacteria</taxon>
        <taxon>Pseudomonadati</taxon>
        <taxon>Pseudomonadota</taxon>
        <taxon>Gammaproteobacteria</taxon>
        <taxon>Pseudomonadales</taxon>
        <taxon>Pseudomonadaceae</taxon>
        <taxon>Pseudomonas</taxon>
        <taxon>Pseudomonas amygdali</taxon>
    </lineage>
</organism>
<dbReference type="PANTHER" id="PTHR34596:SF2">
    <property type="entry name" value="CHITOPORIN"/>
    <property type="match status" value="1"/>
</dbReference>
<comment type="caution">
    <text evidence="5">The sequence shown here is derived from an EMBL/GenBank/DDBJ whole genome shotgun (WGS) entry which is preliminary data.</text>
</comment>
<dbReference type="Proteomes" id="UP000630864">
    <property type="component" value="Unassembled WGS sequence"/>
</dbReference>
<sequence length="437" mass="48129">MYNPLRFVTVLGSSMLAINSSSVLADFLVDSKATINLRNFYYNNDNRNHSATQSKIEEWAQGFTLDYKSGYTDGRIGFGVDALAMMGVTLDSGKGRHLNNTMIPSESDGSAVGEWGRLGATAKVRLSDTILKVGTLIPKLPILNANDGRVLPQTFEGTQIVTRELKDFQFTAGRIESVTGRGSTDRTGLSVSGASRESDYFDYAGLDWTLNKELTAQYYVSHLEDFYTQQFLGFIHNHKFSNGTSFKSDIRFFDTEASGANKNRVQGYQASGYSRHGDGVIDNQTWAATFYYNVSAHTFTLGYQSVSDGGGFVQPNQNSLPDKGAGSPSSGTYTDRLVYAFYRAGEQTAYGGYAYDFSGMGVPGLKMSYVYLRGDNIKTVTGPDTKEWEQNLYVDYVLQSGALKGVSFRWLQGMGRSSTFGDVDQTRLIVSYSLPLL</sequence>
<dbReference type="PANTHER" id="PTHR34596">
    <property type="entry name" value="CHITOPORIN"/>
    <property type="match status" value="1"/>
</dbReference>